<feature type="transmembrane region" description="Helical" evidence="1">
    <location>
        <begin position="154"/>
        <end position="175"/>
    </location>
</feature>
<evidence type="ECO:0000256" key="1">
    <source>
        <dbReference type="SAM" id="Phobius"/>
    </source>
</evidence>
<name>A0A075MTJ7_9ARCH</name>
<gene>
    <name evidence="2" type="ORF">NTE_02381</name>
</gene>
<dbReference type="HOGENOM" id="CLU_1507321_0_0_2"/>
<evidence type="ECO:0000313" key="3">
    <source>
        <dbReference type="Proteomes" id="UP000028194"/>
    </source>
</evidence>
<keyword evidence="1" id="KW-0812">Transmembrane</keyword>
<dbReference type="KEGG" id="nev:NTE_02381"/>
<proteinExistence type="predicted"/>
<dbReference type="EMBL" id="CP007174">
    <property type="protein sequence ID" value="AIF84433.1"/>
    <property type="molecule type" value="Genomic_DNA"/>
</dbReference>
<protein>
    <submittedName>
        <fullName evidence="2">Uncharacterized protein</fullName>
    </submittedName>
</protein>
<dbReference type="STRING" id="1459636.NTE_02381"/>
<dbReference type="Proteomes" id="UP000028194">
    <property type="component" value="Chromosome"/>
</dbReference>
<keyword evidence="1" id="KW-1133">Transmembrane helix</keyword>
<reference evidence="2 3" key="1">
    <citation type="journal article" date="2014" name="PLoS ONE">
        <title>Genome Sequence of Candidatus Nitrososphaera evergladensis from Group I.1b Enriched from Everglades Soil Reveals Novel Genomic Features of the Ammonia-Oxidizing Archaea.</title>
        <authorList>
            <person name="Zhalnina K.V."/>
            <person name="Dias R."/>
            <person name="Leonard M.T."/>
            <person name="Dorr de Quadros P."/>
            <person name="Camargo F.A."/>
            <person name="Drew J.C."/>
            <person name="Farmerie W.G."/>
            <person name="Daroub S.H."/>
            <person name="Triplett E.W."/>
        </authorList>
    </citation>
    <scope>NUCLEOTIDE SEQUENCE [LARGE SCALE GENOMIC DNA]</scope>
    <source>
        <strain evidence="2 3">SR1</strain>
    </source>
</reference>
<feature type="transmembrane region" description="Helical" evidence="1">
    <location>
        <begin position="12"/>
        <end position="37"/>
    </location>
</feature>
<feature type="transmembrane region" description="Helical" evidence="1">
    <location>
        <begin position="100"/>
        <end position="120"/>
    </location>
</feature>
<keyword evidence="1" id="KW-0472">Membrane</keyword>
<evidence type="ECO:0000313" key="2">
    <source>
        <dbReference type="EMBL" id="AIF84433.1"/>
    </source>
</evidence>
<organism evidence="2 3">
    <name type="scientific">Candidatus Nitrososphaera evergladensis SR1</name>
    <dbReference type="NCBI Taxonomy" id="1459636"/>
    <lineage>
        <taxon>Archaea</taxon>
        <taxon>Nitrososphaerota</taxon>
        <taxon>Nitrososphaeria</taxon>
        <taxon>Nitrososphaerales</taxon>
        <taxon>Nitrososphaeraceae</taxon>
        <taxon>Nitrososphaera</taxon>
    </lineage>
</organism>
<feature type="transmembrane region" description="Helical" evidence="1">
    <location>
        <begin position="57"/>
        <end position="80"/>
    </location>
</feature>
<keyword evidence="3" id="KW-1185">Reference proteome</keyword>
<accession>A0A075MTJ7</accession>
<dbReference type="AlphaFoldDB" id="A0A075MTJ7"/>
<sequence length="178" mass="19402">MLQRSLKLPTSFESAWFIVFYLGGSVTVLLSTFYFATVLCDIDRKYLGEQNDAFCNFSVFTNSFLGVILLAPIIIGLYLLAVHLRNQKNANLNPKGSPRVASVLAILAPIPIIFLGLTGWGMGNEYLGKQCMANAEEAICAHGLAAYNAGLPMVVIWSVLGITVLVLACVYNRILPKV</sequence>